<evidence type="ECO:0000256" key="6">
    <source>
        <dbReference type="ARBA" id="ARBA00022960"/>
    </source>
</evidence>
<keyword evidence="6 9" id="KW-0133">Cell shape</keyword>
<dbReference type="PANTHER" id="PTHR30582:SF24">
    <property type="entry name" value="L,D-TRANSPEPTIDASE ERFK_SRFK-RELATED"/>
    <property type="match status" value="1"/>
</dbReference>
<gene>
    <name evidence="12" type="ORF">GC097_12195</name>
</gene>
<name>A0ABX1ZKZ5_9BACL</name>
<proteinExistence type="inferred from homology"/>
<dbReference type="InterPro" id="IPR050979">
    <property type="entry name" value="LD-transpeptidase"/>
</dbReference>
<evidence type="ECO:0000259" key="11">
    <source>
        <dbReference type="PROSITE" id="PS52029"/>
    </source>
</evidence>
<comment type="similarity">
    <text evidence="2">Belongs to the YkuD family.</text>
</comment>
<feature type="active site" description="Nucleophile" evidence="9">
    <location>
        <position position="480"/>
    </location>
</feature>
<evidence type="ECO:0000256" key="8">
    <source>
        <dbReference type="ARBA" id="ARBA00023316"/>
    </source>
</evidence>
<feature type="domain" description="L,D-TPase catalytic" evidence="11">
    <location>
        <begin position="395"/>
        <end position="504"/>
    </location>
</feature>
<dbReference type="EMBL" id="WHNZ01000022">
    <property type="protein sequence ID" value="NOV00775.1"/>
    <property type="molecule type" value="Genomic_DNA"/>
</dbReference>
<feature type="region of interest" description="Disordered" evidence="10">
    <location>
        <begin position="351"/>
        <end position="388"/>
    </location>
</feature>
<evidence type="ECO:0000256" key="1">
    <source>
        <dbReference type="ARBA" id="ARBA00004752"/>
    </source>
</evidence>
<dbReference type="InterPro" id="IPR005490">
    <property type="entry name" value="LD_TPept_cat_dom"/>
</dbReference>
<comment type="caution">
    <text evidence="12">The sequence shown here is derived from an EMBL/GenBank/DDBJ whole genome shotgun (WGS) entry which is preliminary data.</text>
</comment>
<evidence type="ECO:0000256" key="3">
    <source>
        <dbReference type="ARBA" id="ARBA00022676"/>
    </source>
</evidence>
<feature type="compositionally biased region" description="Gly residues" evidence="10">
    <location>
        <begin position="512"/>
        <end position="524"/>
    </location>
</feature>
<evidence type="ECO:0000256" key="7">
    <source>
        <dbReference type="ARBA" id="ARBA00022984"/>
    </source>
</evidence>
<dbReference type="RefSeq" id="WP_171683598.1">
    <property type="nucleotide sequence ID" value="NZ_WHNZ01000022.1"/>
</dbReference>
<feature type="active site" description="Proton donor/acceptor" evidence="9">
    <location>
        <position position="464"/>
    </location>
</feature>
<feature type="region of interest" description="Disordered" evidence="10">
    <location>
        <begin position="504"/>
        <end position="550"/>
    </location>
</feature>
<keyword evidence="7 9" id="KW-0573">Peptidoglycan synthesis</keyword>
<sequence length="550" mass="59833">MSLAKGNLGQARFILQLQLQGPYADKNQESPSRSRAGEVSGLKTKNHHDQLERFFQHNPIEDPLYLKKYVKDHPDHKMAWYLLGREYAAQGKEGKAAYCFAQSGEIYEAFERQKITIEGPLPSYPSSVLNNVSVPPSKRGLKGAGKWMPLLVILLLLAVPAAMDSAKEQWADSVGQKSPAANVTPTVQTPVKQEDQARTKLFFSKGDWGKELQQILTSSGQGAGESIIMQAPRSADGKWTEWNKSVSPLISVASEGGGGGSAALKYYQSQICSCQAADSSAIVPVIDQWMQERERAIVLQSAMKAYQQRTGMLPEKPEQLSKPYPYNLLPGLTPEMQELFPQALSTLKAELAQAGQPQEPKQADEKVPVNQEAKENAVPSSSQPKASTYPLSEPLRIVIDTEKYVLALVSGDTIIRSYPVGLGGEKTPLGDFIISEKVRNPNGKSNGEFGSRGMTLSDTLYAIHGTNKPSSIGKDESHGCVRMLQGDIEELYNMVTHQTKVTIGKGVLPQPGSGGGNPGIGAGRGKPEQSFGLPLQTNDSNPGKKYKWLD</sequence>
<dbReference type="SUPFAM" id="SSF141523">
    <property type="entry name" value="L,D-transpeptidase catalytic domain-like"/>
    <property type="match status" value="1"/>
</dbReference>
<organism evidence="12 13">
    <name type="scientific">Paenibacillus planticolens</name>
    <dbReference type="NCBI Taxonomy" id="2654976"/>
    <lineage>
        <taxon>Bacteria</taxon>
        <taxon>Bacillati</taxon>
        <taxon>Bacillota</taxon>
        <taxon>Bacilli</taxon>
        <taxon>Bacillales</taxon>
        <taxon>Paenibacillaceae</taxon>
        <taxon>Paenibacillus</taxon>
    </lineage>
</organism>
<dbReference type="Proteomes" id="UP000618579">
    <property type="component" value="Unassembled WGS sequence"/>
</dbReference>
<feature type="compositionally biased region" description="Polar residues" evidence="10">
    <location>
        <begin position="378"/>
        <end position="388"/>
    </location>
</feature>
<dbReference type="PROSITE" id="PS52029">
    <property type="entry name" value="LD_TPASE"/>
    <property type="match status" value="1"/>
</dbReference>
<keyword evidence="13" id="KW-1185">Reference proteome</keyword>
<keyword evidence="5" id="KW-0378">Hydrolase</keyword>
<reference evidence="12 13" key="1">
    <citation type="submission" date="2019-10" db="EMBL/GenBank/DDBJ databases">
        <title>Description of Paenibacillus pedi sp. nov.</title>
        <authorList>
            <person name="Carlier A."/>
            <person name="Qi S."/>
        </authorList>
    </citation>
    <scope>NUCLEOTIDE SEQUENCE [LARGE SCALE GENOMIC DNA]</scope>
    <source>
        <strain evidence="12 13">LMG 31457</strain>
    </source>
</reference>
<evidence type="ECO:0000256" key="5">
    <source>
        <dbReference type="ARBA" id="ARBA00022801"/>
    </source>
</evidence>
<protein>
    <submittedName>
        <fullName evidence="12">L,D-transpeptidase family protein</fullName>
    </submittedName>
</protein>
<dbReference type="PANTHER" id="PTHR30582">
    <property type="entry name" value="L,D-TRANSPEPTIDASE"/>
    <property type="match status" value="1"/>
</dbReference>
<keyword evidence="8 9" id="KW-0961">Cell wall biogenesis/degradation</keyword>
<evidence type="ECO:0000256" key="10">
    <source>
        <dbReference type="SAM" id="MobiDB-lite"/>
    </source>
</evidence>
<evidence type="ECO:0000256" key="4">
    <source>
        <dbReference type="ARBA" id="ARBA00022679"/>
    </source>
</evidence>
<evidence type="ECO:0000256" key="2">
    <source>
        <dbReference type="ARBA" id="ARBA00005992"/>
    </source>
</evidence>
<feature type="compositionally biased region" description="Basic and acidic residues" evidence="10">
    <location>
        <begin position="361"/>
        <end position="375"/>
    </location>
</feature>
<evidence type="ECO:0000313" key="13">
    <source>
        <dbReference type="Proteomes" id="UP000618579"/>
    </source>
</evidence>
<dbReference type="Pfam" id="PF03734">
    <property type="entry name" value="YkuD"/>
    <property type="match status" value="1"/>
</dbReference>
<keyword evidence="3" id="KW-0328">Glycosyltransferase</keyword>
<keyword evidence="4" id="KW-0808">Transferase</keyword>
<dbReference type="CDD" id="cd16913">
    <property type="entry name" value="YkuD_like"/>
    <property type="match status" value="1"/>
</dbReference>
<comment type="pathway">
    <text evidence="1 9">Cell wall biogenesis; peptidoglycan biosynthesis.</text>
</comment>
<evidence type="ECO:0000256" key="9">
    <source>
        <dbReference type="PROSITE-ProRule" id="PRU01373"/>
    </source>
</evidence>
<dbReference type="InterPro" id="IPR038063">
    <property type="entry name" value="Transpep_catalytic_dom"/>
</dbReference>
<evidence type="ECO:0000313" key="12">
    <source>
        <dbReference type="EMBL" id="NOV00775.1"/>
    </source>
</evidence>
<accession>A0ABX1ZKZ5</accession>
<dbReference type="Gene3D" id="2.40.440.10">
    <property type="entry name" value="L,D-transpeptidase catalytic domain-like"/>
    <property type="match status" value="1"/>
</dbReference>